<evidence type="ECO:0000313" key="2">
    <source>
        <dbReference type="Proteomes" id="UP001148662"/>
    </source>
</evidence>
<organism evidence="1 2">
    <name type="scientific">Phlebia brevispora</name>
    <dbReference type="NCBI Taxonomy" id="194682"/>
    <lineage>
        <taxon>Eukaryota</taxon>
        <taxon>Fungi</taxon>
        <taxon>Dikarya</taxon>
        <taxon>Basidiomycota</taxon>
        <taxon>Agaricomycotina</taxon>
        <taxon>Agaricomycetes</taxon>
        <taxon>Polyporales</taxon>
        <taxon>Meruliaceae</taxon>
        <taxon>Phlebia</taxon>
    </lineage>
</organism>
<comment type="caution">
    <text evidence="1">The sequence shown here is derived from an EMBL/GenBank/DDBJ whole genome shotgun (WGS) entry which is preliminary data.</text>
</comment>
<name>A0ACC1T2B1_9APHY</name>
<dbReference type="EMBL" id="JANHOG010000803">
    <property type="protein sequence ID" value="KAJ3551417.1"/>
    <property type="molecule type" value="Genomic_DNA"/>
</dbReference>
<protein>
    <submittedName>
        <fullName evidence="1">Uncharacterized protein</fullName>
    </submittedName>
</protein>
<reference evidence="1" key="1">
    <citation type="submission" date="2022-07" db="EMBL/GenBank/DDBJ databases">
        <title>Genome Sequence of Phlebia brevispora.</title>
        <authorList>
            <person name="Buettner E."/>
        </authorList>
    </citation>
    <scope>NUCLEOTIDE SEQUENCE</scope>
    <source>
        <strain evidence="1">MPL23</strain>
    </source>
</reference>
<proteinExistence type="predicted"/>
<keyword evidence="2" id="KW-1185">Reference proteome</keyword>
<sequence>MPRSAATTVVLDLRIHFPIPLNDEVYRDFGPALYRDSTARGKYKVLCLACGEEETLPDGTTVQTLLVVKADCHCKREVHIKNLLRKGFSVPPMCYYKCPHEACEKSYVCLPSSAHVMN</sequence>
<gene>
    <name evidence="1" type="ORF">NM688_g4717</name>
</gene>
<dbReference type="Proteomes" id="UP001148662">
    <property type="component" value="Unassembled WGS sequence"/>
</dbReference>
<accession>A0ACC1T2B1</accession>
<evidence type="ECO:0000313" key="1">
    <source>
        <dbReference type="EMBL" id="KAJ3551417.1"/>
    </source>
</evidence>